<dbReference type="Pfam" id="PF00112">
    <property type="entry name" value="Peptidase_C1"/>
    <property type="match status" value="1"/>
</dbReference>
<dbReference type="SUPFAM" id="SSF54001">
    <property type="entry name" value="Cysteine proteinases"/>
    <property type="match status" value="1"/>
</dbReference>
<dbReference type="InterPro" id="IPR001212">
    <property type="entry name" value="Somatomedin_B_dom"/>
</dbReference>
<dbReference type="RefSeq" id="XP_038057715.1">
    <property type="nucleotide sequence ID" value="XM_038201787.1"/>
</dbReference>
<dbReference type="PANTHER" id="PTHR12411">
    <property type="entry name" value="CYSTEINE PROTEASE FAMILY C1-RELATED"/>
    <property type="match status" value="1"/>
</dbReference>
<evidence type="ECO:0000313" key="5">
    <source>
        <dbReference type="EnsemblMetazoa" id="XP_038057716.1"/>
    </source>
</evidence>
<dbReference type="EnsemblMetazoa" id="XM_038201786.1">
    <property type="protein sequence ID" value="XP_038057714.1"/>
    <property type="gene ID" value="LOC119729217"/>
</dbReference>
<dbReference type="EnsemblMetazoa" id="XM_038201782.1">
    <property type="protein sequence ID" value="XP_038057710.1"/>
    <property type="gene ID" value="LOC119729217"/>
</dbReference>
<dbReference type="RefSeq" id="XP_038057709.1">
    <property type="nucleotide sequence ID" value="XM_038201781.1"/>
</dbReference>
<evidence type="ECO:0000256" key="1">
    <source>
        <dbReference type="ARBA" id="ARBA00008455"/>
    </source>
</evidence>
<comment type="similarity">
    <text evidence="1">Belongs to the peptidase C1 family.</text>
</comment>
<keyword evidence="2" id="KW-1015">Disulfide bond</keyword>
<dbReference type="CDD" id="cd02620">
    <property type="entry name" value="Peptidase_C1A_CathepsinB"/>
    <property type="match status" value="1"/>
</dbReference>
<dbReference type="InterPro" id="IPR038765">
    <property type="entry name" value="Papain-like_cys_pep_sf"/>
</dbReference>
<accession>A0A914A2W0</accession>
<dbReference type="PROSITE" id="PS00639">
    <property type="entry name" value="THIOL_PROTEASE_HIS"/>
    <property type="match status" value="1"/>
</dbReference>
<dbReference type="PROSITE" id="PS00640">
    <property type="entry name" value="THIOL_PROTEASE_ASN"/>
    <property type="match status" value="1"/>
</dbReference>
<dbReference type="PROSITE" id="PS00524">
    <property type="entry name" value="SMB_1"/>
    <property type="match status" value="1"/>
</dbReference>
<dbReference type="RefSeq" id="XP_038057712.1">
    <property type="nucleotide sequence ID" value="XM_038201784.1"/>
</dbReference>
<dbReference type="PROSITE" id="PS50958">
    <property type="entry name" value="SMB_2"/>
    <property type="match status" value="1"/>
</dbReference>
<name>A0A914A2W0_PATMI</name>
<reference evidence="5" key="1">
    <citation type="submission" date="2022-11" db="UniProtKB">
        <authorList>
            <consortium name="EnsemblMetazoa"/>
        </authorList>
    </citation>
    <scope>IDENTIFICATION</scope>
</reference>
<dbReference type="GO" id="GO:0008234">
    <property type="term" value="F:cysteine-type peptidase activity"/>
    <property type="evidence" value="ECO:0007669"/>
    <property type="project" value="InterPro"/>
</dbReference>
<keyword evidence="6" id="KW-1185">Reference proteome</keyword>
<dbReference type="AlphaFoldDB" id="A0A914A2W0"/>
<keyword evidence="3" id="KW-0732">Signal</keyword>
<dbReference type="InterPro" id="IPR025660">
    <property type="entry name" value="Pept_his_AS"/>
</dbReference>
<dbReference type="EnsemblMetazoa" id="XM_038201784.1">
    <property type="protein sequence ID" value="XP_038057712.1"/>
    <property type="gene ID" value="LOC119729217"/>
</dbReference>
<sequence>MKNLSSPCCQATILLLPVLVIILSLCIAPSTARYCEERECCLGRDDDCHMPYPALVPNTRCYCDQFCNRTQTDCCPDFWGFCLGIEPPVPIVRGTCCHDGQDIEEGKSIKINCNRCHCKKLLYGFYGFQCESKVCLVQPEVAERVNVNEIGWMAANYSEFWGMTLEEGFQFRLGTMKPTAVVEAMNEIRMDAASLDIPEEFDARDKWPNLRDEVLNQGDCASSWALSTASVASDRLAIQSNGTIAMALSPQHLLSCNIRRQQGCHGGHLDRAWWYLRKKGIVTTDCYPYKSGMSSDMKMDKGSCYIRGEQAANYCPKERQTSDRYFSTPPYRISEDEEEIKAEILMNGPVQAVLHVQEDFFMYRSGVYKHSKMAEKDEQKAAGWHSVKLVGWGVDKTSGKPIKYWIAANSWGKGWGEDGYFRILRGKNECQIESFVVGVWGKVDPDMINGNNLPV</sequence>
<dbReference type="InterPro" id="IPR000668">
    <property type="entry name" value="Peptidase_C1A_C"/>
</dbReference>
<feature type="signal peptide" evidence="3">
    <location>
        <begin position="1"/>
        <end position="32"/>
    </location>
</feature>
<dbReference type="InterPro" id="IPR013128">
    <property type="entry name" value="Peptidase_C1A"/>
</dbReference>
<dbReference type="GeneID" id="119729217"/>
<dbReference type="EnsemblMetazoa" id="XM_038201783.1">
    <property type="protein sequence ID" value="XP_038057711.1"/>
    <property type="gene ID" value="LOC119729217"/>
</dbReference>
<dbReference type="InterPro" id="IPR025661">
    <property type="entry name" value="Pept_asp_AS"/>
</dbReference>
<protein>
    <recommendedName>
        <fullName evidence="4">SMB domain-containing protein</fullName>
    </recommendedName>
</protein>
<dbReference type="Proteomes" id="UP000887568">
    <property type="component" value="Unplaced"/>
</dbReference>
<feature type="domain" description="SMB" evidence="4">
    <location>
        <begin position="36"/>
        <end position="88"/>
    </location>
</feature>
<dbReference type="RefSeq" id="XP_038057714.1">
    <property type="nucleotide sequence ID" value="XM_038201786.1"/>
</dbReference>
<dbReference type="RefSeq" id="XP_038057711.1">
    <property type="nucleotide sequence ID" value="XM_038201783.1"/>
</dbReference>
<evidence type="ECO:0000256" key="3">
    <source>
        <dbReference type="SAM" id="SignalP"/>
    </source>
</evidence>
<evidence type="ECO:0000256" key="2">
    <source>
        <dbReference type="ARBA" id="ARBA00023157"/>
    </source>
</evidence>
<dbReference type="OrthoDB" id="3789175at2759"/>
<dbReference type="OMA" id="VNEIGWT"/>
<dbReference type="EnsemblMetazoa" id="XM_038201787.1">
    <property type="protein sequence ID" value="XP_038057715.1"/>
    <property type="gene ID" value="LOC119729217"/>
</dbReference>
<evidence type="ECO:0000313" key="6">
    <source>
        <dbReference type="Proteomes" id="UP000887568"/>
    </source>
</evidence>
<dbReference type="RefSeq" id="XP_038057710.1">
    <property type="nucleotide sequence ID" value="XM_038201782.1"/>
</dbReference>
<dbReference type="Gene3D" id="3.90.70.10">
    <property type="entry name" value="Cysteine proteinases"/>
    <property type="match status" value="1"/>
</dbReference>
<dbReference type="SMART" id="SM00645">
    <property type="entry name" value="Pept_C1"/>
    <property type="match status" value="1"/>
</dbReference>
<proteinExistence type="inferred from homology"/>
<dbReference type="RefSeq" id="XP_038057716.1">
    <property type="nucleotide sequence ID" value="XM_038201788.1"/>
</dbReference>
<evidence type="ECO:0000259" key="4">
    <source>
        <dbReference type="PROSITE" id="PS50958"/>
    </source>
</evidence>
<organism evidence="5 6">
    <name type="scientific">Patiria miniata</name>
    <name type="common">Bat star</name>
    <name type="synonym">Asterina miniata</name>
    <dbReference type="NCBI Taxonomy" id="46514"/>
    <lineage>
        <taxon>Eukaryota</taxon>
        <taxon>Metazoa</taxon>
        <taxon>Echinodermata</taxon>
        <taxon>Eleutherozoa</taxon>
        <taxon>Asterozoa</taxon>
        <taxon>Asteroidea</taxon>
        <taxon>Valvatacea</taxon>
        <taxon>Valvatida</taxon>
        <taxon>Asterinidae</taxon>
        <taxon>Patiria</taxon>
    </lineage>
</organism>
<feature type="chain" id="PRO_5038275670" description="SMB domain-containing protein" evidence="3">
    <location>
        <begin position="33"/>
        <end position="455"/>
    </location>
</feature>
<dbReference type="GO" id="GO:0006508">
    <property type="term" value="P:proteolysis"/>
    <property type="evidence" value="ECO:0007669"/>
    <property type="project" value="InterPro"/>
</dbReference>
<dbReference type="EnsemblMetazoa" id="XM_038201788.1">
    <property type="protein sequence ID" value="XP_038057716.1"/>
    <property type="gene ID" value="LOC119729217"/>
</dbReference>
<dbReference type="EnsemblMetazoa" id="XM_038201781.1">
    <property type="protein sequence ID" value="XP_038057709.1"/>
    <property type="gene ID" value="LOC119729217"/>
</dbReference>